<dbReference type="EC" id="1.1.1.-" evidence="3"/>
<dbReference type="EMBL" id="JBHUOJ010000015">
    <property type="protein sequence ID" value="MFD2833102.1"/>
    <property type="molecule type" value="Genomic_DNA"/>
</dbReference>
<name>A0ABW5X3Y1_9FLAO</name>
<keyword evidence="4" id="KW-1185">Reference proteome</keyword>
<evidence type="ECO:0000256" key="2">
    <source>
        <dbReference type="ARBA" id="ARBA00023002"/>
    </source>
</evidence>
<dbReference type="PROSITE" id="PS00061">
    <property type="entry name" value="ADH_SHORT"/>
    <property type="match status" value="1"/>
</dbReference>
<dbReference type="InterPro" id="IPR020904">
    <property type="entry name" value="Sc_DH/Rdtase_CS"/>
</dbReference>
<sequence>MKNIIVLITGGLGDIGFATSAYFGKKGCRIAIADQISPDQAEPKLQQLQQQGCHQVFYQQVDVTSEEAVSNWLKVVQNRWGVPQIIIPNAGIVVAGALTSDELQATDIEKQIAVNFWGAYYVSVHASRLLKKMQLPGRITFIGSWTAERPTVRIGAYCISKAAVRMLSRTLALELAEYNILVNEVAPGIVSGGLSQANQEKDGQLRQRHLEAIPVHRLIPLEEVVRQIWQLSDLNNTSITGSTILMDGGLSLTSKMTP</sequence>
<comment type="caution">
    <text evidence="3">The sequence shown here is derived from an EMBL/GenBank/DDBJ whole genome shotgun (WGS) entry which is preliminary data.</text>
</comment>
<organism evidence="3 4">
    <name type="scientific">Christiangramia antarctica</name>
    <dbReference type="NCBI Taxonomy" id="2058158"/>
    <lineage>
        <taxon>Bacteria</taxon>
        <taxon>Pseudomonadati</taxon>
        <taxon>Bacteroidota</taxon>
        <taxon>Flavobacteriia</taxon>
        <taxon>Flavobacteriales</taxon>
        <taxon>Flavobacteriaceae</taxon>
        <taxon>Christiangramia</taxon>
    </lineage>
</organism>
<accession>A0ABW5X3Y1</accession>
<dbReference type="SUPFAM" id="SSF51735">
    <property type="entry name" value="NAD(P)-binding Rossmann-fold domains"/>
    <property type="match status" value="1"/>
</dbReference>
<dbReference type="RefSeq" id="WP_251740449.1">
    <property type="nucleotide sequence ID" value="NZ_JBHUOJ010000015.1"/>
</dbReference>
<gene>
    <name evidence="3" type="ORF">ACFSYS_07350</name>
</gene>
<dbReference type="InterPro" id="IPR002347">
    <property type="entry name" value="SDR_fam"/>
</dbReference>
<dbReference type="PRINTS" id="PR00081">
    <property type="entry name" value="GDHRDH"/>
</dbReference>
<proteinExistence type="inferred from homology"/>
<evidence type="ECO:0000256" key="1">
    <source>
        <dbReference type="ARBA" id="ARBA00006484"/>
    </source>
</evidence>
<dbReference type="Pfam" id="PF13561">
    <property type="entry name" value="adh_short_C2"/>
    <property type="match status" value="1"/>
</dbReference>
<dbReference type="InterPro" id="IPR036291">
    <property type="entry name" value="NAD(P)-bd_dom_sf"/>
</dbReference>
<dbReference type="PANTHER" id="PTHR43669">
    <property type="entry name" value="5-KETO-D-GLUCONATE 5-REDUCTASE"/>
    <property type="match status" value="1"/>
</dbReference>
<dbReference type="CDD" id="cd05233">
    <property type="entry name" value="SDR_c"/>
    <property type="match status" value="1"/>
</dbReference>
<keyword evidence="2 3" id="KW-0560">Oxidoreductase</keyword>
<comment type="similarity">
    <text evidence="1">Belongs to the short-chain dehydrogenases/reductases (SDR) family.</text>
</comment>
<dbReference type="GO" id="GO:0016491">
    <property type="term" value="F:oxidoreductase activity"/>
    <property type="evidence" value="ECO:0007669"/>
    <property type="project" value="UniProtKB-KW"/>
</dbReference>
<dbReference type="Gene3D" id="3.40.50.720">
    <property type="entry name" value="NAD(P)-binding Rossmann-like Domain"/>
    <property type="match status" value="1"/>
</dbReference>
<reference evidence="4" key="1">
    <citation type="journal article" date="2019" name="Int. J. Syst. Evol. Microbiol.">
        <title>The Global Catalogue of Microorganisms (GCM) 10K type strain sequencing project: providing services to taxonomists for standard genome sequencing and annotation.</title>
        <authorList>
            <consortium name="The Broad Institute Genomics Platform"/>
            <consortium name="The Broad Institute Genome Sequencing Center for Infectious Disease"/>
            <person name="Wu L."/>
            <person name="Ma J."/>
        </authorList>
    </citation>
    <scope>NUCLEOTIDE SEQUENCE [LARGE SCALE GENOMIC DNA]</scope>
    <source>
        <strain evidence="4">KCTC 52925</strain>
    </source>
</reference>
<evidence type="ECO:0000313" key="4">
    <source>
        <dbReference type="Proteomes" id="UP001597438"/>
    </source>
</evidence>
<dbReference type="Proteomes" id="UP001597438">
    <property type="component" value="Unassembled WGS sequence"/>
</dbReference>
<dbReference type="PANTHER" id="PTHR43669:SF3">
    <property type="entry name" value="ALCOHOL DEHYDROGENASE, PUTATIVE (AFU_ORTHOLOGUE AFUA_3G03445)-RELATED"/>
    <property type="match status" value="1"/>
</dbReference>
<protein>
    <submittedName>
        <fullName evidence="3">SDR family NAD(P)-dependent oxidoreductase</fullName>
        <ecNumber evidence="3">1.1.1.-</ecNumber>
    </submittedName>
</protein>
<evidence type="ECO:0000313" key="3">
    <source>
        <dbReference type="EMBL" id="MFD2833102.1"/>
    </source>
</evidence>